<proteinExistence type="inferred from homology"/>
<keyword evidence="6 10" id="KW-0547">Nucleotide-binding</keyword>
<dbReference type="NCBIfam" id="NF003573">
    <property type="entry name" value="PRK05246.1"/>
    <property type="match status" value="1"/>
</dbReference>
<dbReference type="InterPro" id="IPR016185">
    <property type="entry name" value="PreATP-grasp_dom_sf"/>
</dbReference>
<dbReference type="HAMAP" id="MF_00162">
    <property type="entry name" value="GSH_S"/>
    <property type="match status" value="1"/>
</dbReference>
<dbReference type="EMBL" id="BSNI01000002">
    <property type="protein sequence ID" value="GLQ16899.1"/>
    <property type="molecule type" value="Genomic_DNA"/>
</dbReference>
<protein>
    <recommendedName>
        <fullName evidence="10">Glutathione synthetase</fullName>
        <ecNumber evidence="10">6.3.2.3</ecNumber>
    </recommendedName>
    <alternativeName>
        <fullName evidence="10">GSH synthetase</fullName>
        <shortName evidence="10">GSH-S</shortName>
        <shortName evidence="10">GSHase</shortName>
    </alternativeName>
    <alternativeName>
        <fullName evidence="10">Glutathione synthase</fullName>
    </alternativeName>
</protein>
<comment type="similarity">
    <text evidence="10">Belongs to the prokaryotic GSH synthase family.</text>
</comment>
<accession>A0ABQ5UPV5</accession>
<dbReference type="SUPFAM" id="SSF52440">
    <property type="entry name" value="PreATP-grasp domain"/>
    <property type="match status" value="1"/>
</dbReference>
<comment type="cofactor">
    <cofactor evidence="1">
        <name>Mn(2+)</name>
        <dbReference type="ChEBI" id="CHEBI:29035"/>
    </cofactor>
</comment>
<dbReference type="InterPro" id="IPR004218">
    <property type="entry name" value="GSHS_ATP-bd"/>
</dbReference>
<dbReference type="Gene3D" id="3.30.470.20">
    <property type="entry name" value="ATP-grasp fold, B domain"/>
    <property type="match status" value="1"/>
</dbReference>
<evidence type="ECO:0000256" key="5">
    <source>
        <dbReference type="ARBA" id="ARBA00022723"/>
    </source>
</evidence>
<dbReference type="EC" id="6.3.2.3" evidence="10"/>
<evidence type="ECO:0000256" key="6">
    <source>
        <dbReference type="ARBA" id="ARBA00022741"/>
    </source>
</evidence>
<dbReference type="Gene3D" id="3.40.50.20">
    <property type="match status" value="1"/>
</dbReference>
<feature type="domain" description="ATP-grasp" evidence="11">
    <location>
        <begin position="129"/>
        <end position="313"/>
    </location>
</feature>
<evidence type="ECO:0000256" key="1">
    <source>
        <dbReference type="ARBA" id="ARBA00001936"/>
    </source>
</evidence>
<dbReference type="NCBIfam" id="TIGR01380">
    <property type="entry name" value="glut_syn"/>
    <property type="match status" value="1"/>
</dbReference>
<sequence length="316" mass="35532">MATAKKLKIAVQMDPIESINPVGDSSFAMMLEAQSRGHECFYYVPTTLALENNVVSANVFPIKLIDDTQNWFELGESKITDLSEMDVIMLRQDPPFDMNYITTTHLLERLHPQTLVVNAPDPVRNAPEKILVTEFPDLMPPTLVTRDRSRIQKFRETHGDIIVKPLFGNGGAGVFLLKKDDQNLVSLLEMFEDSFPEPFMIQKYLPDVRKGDKRIIIIDGEPVAGLNRVPAEGEARSNMHVGGRPELSDLTEREKEICAKIAPALKERDFIFVGIDVIGDYITEINVTSPTGIREIKRFGGPDIAVMILDAIEKRR</sequence>
<evidence type="ECO:0000256" key="3">
    <source>
        <dbReference type="ARBA" id="ARBA00022598"/>
    </source>
</evidence>
<organism evidence="12 13">
    <name type="scientific">Maritalea porphyrae</name>
    <dbReference type="NCBI Taxonomy" id="880732"/>
    <lineage>
        <taxon>Bacteria</taxon>
        <taxon>Pseudomonadati</taxon>
        <taxon>Pseudomonadota</taxon>
        <taxon>Alphaproteobacteria</taxon>
        <taxon>Hyphomicrobiales</taxon>
        <taxon>Devosiaceae</taxon>
        <taxon>Maritalea</taxon>
    </lineage>
</organism>
<dbReference type="Proteomes" id="UP001161405">
    <property type="component" value="Unassembled WGS sequence"/>
</dbReference>
<keyword evidence="9" id="KW-0464">Manganese</keyword>
<evidence type="ECO:0000256" key="7">
    <source>
        <dbReference type="ARBA" id="ARBA00022840"/>
    </source>
</evidence>
<dbReference type="SUPFAM" id="SSF56059">
    <property type="entry name" value="Glutathione synthetase ATP-binding domain-like"/>
    <property type="match status" value="1"/>
</dbReference>
<evidence type="ECO:0000259" key="11">
    <source>
        <dbReference type="PROSITE" id="PS50975"/>
    </source>
</evidence>
<evidence type="ECO:0000313" key="13">
    <source>
        <dbReference type="Proteomes" id="UP001161405"/>
    </source>
</evidence>
<reference evidence="12" key="2">
    <citation type="submission" date="2023-01" db="EMBL/GenBank/DDBJ databases">
        <title>Draft genome sequence of Maritalea porphyrae strain NBRC 107169.</title>
        <authorList>
            <person name="Sun Q."/>
            <person name="Mori K."/>
        </authorList>
    </citation>
    <scope>NUCLEOTIDE SEQUENCE</scope>
    <source>
        <strain evidence="12">NBRC 107169</strain>
    </source>
</reference>
<keyword evidence="5" id="KW-0479">Metal-binding</keyword>
<dbReference type="PANTHER" id="PTHR21621:SF4">
    <property type="entry name" value="GLUTATHIONE SYNTHETASE"/>
    <property type="match status" value="1"/>
</dbReference>
<evidence type="ECO:0000256" key="2">
    <source>
        <dbReference type="ARBA" id="ARBA00001946"/>
    </source>
</evidence>
<evidence type="ECO:0000256" key="8">
    <source>
        <dbReference type="ARBA" id="ARBA00022842"/>
    </source>
</evidence>
<dbReference type="Gene3D" id="3.30.1490.20">
    <property type="entry name" value="ATP-grasp fold, A domain"/>
    <property type="match status" value="1"/>
</dbReference>
<dbReference type="PANTHER" id="PTHR21621">
    <property type="entry name" value="RIBOSOMAL PROTEIN S6 MODIFICATION PROTEIN"/>
    <property type="match status" value="1"/>
</dbReference>
<dbReference type="PROSITE" id="PS50975">
    <property type="entry name" value="ATP_GRASP"/>
    <property type="match status" value="1"/>
</dbReference>
<evidence type="ECO:0000256" key="10">
    <source>
        <dbReference type="HAMAP-Rule" id="MF_00162"/>
    </source>
</evidence>
<keyword evidence="7 10" id="KW-0067">ATP-binding</keyword>
<dbReference type="Pfam" id="PF02955">
    <property type="entry name" value="GSH-S_ATP"/>
    <property type="match status" value="1"/>
</dbReference>
<dbReference type="Pfam" id="PF02951">
    <property type="entry name" value="GSH-S_N"/>
    <property type="match status" value="1"/>
</dbReference>
<evidence type="ECO:0000256" key="9">
    <source>
        <dbReference type="ARBA" id="ARBA00023211"/>
    </source>
</evidence>
<keyword evidence="4 10" id="KW-0317">Glutathione biosynthesis</keyword>
<keyword evidence="13" id="KW-1185">Reference proteome</keyword>
<comment type="catalytic activity">
    <reaction evidence="10">
        <text>gamma-L-glutamyl-L-cysteine + glycine + ATP = glutathione + ADP + phosphate + H(+)</text>
        <dbReference type="Rhea" id="RHEA:13557"/>
        <dbReference type="ChEBI" id="CHEBI:15378"/>
        <dbReference type="ChEBI" id="CHEBI:30616"/>
        <dbReference type="ChEBI" id="CHEBI:43474"/>
        <dbReference type="ChEBI" id="CHEBI:57305"/>
        <dbReference type="ChEBI" id="CHEBI:57925"/>
        <dbReference type="ChEBI" id="CHEBI:58173"/>
        <dbReference type="ChEBI" id="CHEBI:456216"/>
        <dbReference type="EC" id="6.3.2.3"/>
    </reaction>
</comment>
<reference evidence="12" key="1">
    <citation type="journal article" date="2014" name="Int. J. Syst. Evol. Microbiol.">
        <title>Complete genome of a new Firmicutes species belonging to the dominant human colonic microbiota ('Ruminococcus bicirculans') reveals two chromosomes and a selective capacity to utilize plant glucans.</title>
        <authorList>
            <consortium name="NISC Comparative Sequencing Program"/>
            <person name="Wegmann U."/>
            <person name="Louis P."/>
            <person name="Goesmann A."/>
            <person name="Henrissat B."/>
            <person name="Duncan S.H."/>
            <person name="Flint H.J."/>
        </authorList>
    </citation>
    <scope>NUCLEOTIDE SEQUENCE</scope>
    <source>
        <strain evidence="12">NBRC 107169</strain>
    </source>
</reference>
<comment type="cofactor">
    <cofactor evidence="2">
        <name>Mg(2+)</name>
        <dbReference type="ChEBI" id="CHEBI:18420"/>
    </cofactor>
</comment>
<gene>
    <name evidence="10 12" type="primary">gshB</name>
    <name evidence="12" type="ORF">GCM10007879_11480</name>
</gene>
<dbReference type="InterPro" id="IPR006284">
    <property type="entry name" value="Glut_synth_pro"/>
</dbReference>
<evidence type="ECO:0000256" key="4">
    <source>
        <dbReference type="ARBA" id="ARBA00022684"/>
    </source>
</evidence>
<dbReference type="RefSeq" id="WP_284362686.1">
    <property type="nucleotide sequence ID" value="NZ_BSNI01000002.1"/>
</dbReference>
<comment type="caution">
    <text evidence="12">The sequence shown here is derived from an EMBL/GenBank/DDBJ whole genome shotgun (WGS) entry which is preliminary data.</text>
</comment>
<dbReference type="InterPro" id="IPR011761">
    <property type="entry name" value="ATP-grasp"/>
</dbReference>
<evidence type="ECO:0000313" key="12">
    <source>
        <dbReference type="EMBL" id="GLQ16899.1"/>
    </source>
</evidence>
<comment type="pathway">
    <text evidence="10">Sulfur metabolism; glutathione biosynthesis; glutathione from L-cysteine and L-glutamate: step 2/2.</text>
</comment>
<keyword evidence="8" id="KW-0460">Magnesium</keyword>
<dbReference type="InterPro" id="IPR004215">
    <property type="entry name" value="GSHS_N"/>
</dbReference>
<name>A0ABQ5UPV5_9HYPH</name>
<keyword evidence="3 10" id="KW-0436">Ligase</keyword>
<dbReference type="InterPro" id="IPR013815">
    <property type="entry name" value="ATP_grasp_subdomain_1"/>
</dbReference>